<dbReference type="GO" id="GO:0019877">
    <property type="term" value="P:diaminopimelate biosynthetic process"/>
    <property type="evidence" value="ECO:0007669"/>
    <property type="project" value="UniProtKB-ARBA"/>
</dbReference>
<feature type="binding site" evidence="2">
    <location>
        <position position="111"/>
    </location>
    <ligand>
        <name>Mn(2+)</name>
        <dbReference type="ChEBI" id="CHEBI:29035"/>
        <label>2</label>
    </ligand>
</feature>
<dbReference type="NCBIfam" id="TIGR01891">
    <property type="entry name" value="amidohydrolases"/>
    <property type="match status" value="1"/>
</dbReference>
<name>A0A2V3W1F9_9BACI</name>
<evidence type="ECO:0000256" key="2">
    <source>
        <dbReference type="PIRSR" id="PIRSR005962-1"/>
    </source>
</evidence>
<dbReference type="InterPro" id="IPR017439">
    <property type="entry name" value="Amidohydrolase"/>
</dbReference>
<dbReference type="InterPro" id="IPR036264">
    <property type="entry name" value="Bact_exopeptidase_dim_dom"/>
</dbReference>
<evidence type="ECO:0000256" key="1">
    <source>
        <dbReference type="ARBA" id="ARBA00022801"/>
    </source>
</evidence>
<gene>
    <name evidence="4" type="ORF">DFR56_104260</name>
</gene>
<feature type="binding site" evidence="2">
    <location>
        <position position="372"/>
    </location>
    <ligand>
        <name>Mn(2+)</name>
        <dbReference type="ChEBI" id="CHEBI:29035"/>
        <label>2</label>
    </ligand>
</feature>
<evidence type="ECO:0000259" key="3">
    <source>
        <dbReference type="Pfam" id="PF07687"/>
    </source>
</evidence>
<dbReference type="FunFam" id="3.30.70.360:FF:000001">
    <property type="entry name" value="N-acetyldiaminopimelate deacetylase"/>
    <property type="match status" value="1"/>
</dbReference>
<dbReference type="PANTHER" id="PTHR11014:SF63">
    <property type="entry name" value="METALLOPEPTIDASE, PUTATIVE (AFU_ORTHOLOGUE AFUA_6G09600)-RELATED"/>
    <property type="match status" value="1"/>
</dbReference>
<keyword evidence="2" id="KW-0464">Manganese</keyword>
<comment type="caution">
    <text evidence="4">The sequence shown here is derived from an EMBL/GenBank/DDBJ whole genome shotgun (WGS) entry which is preliminary data.</text>
</comment>
<dbReference type="GO" id="GO:0046872">
    <property type="term" value="F:metal ion binding"/>
    <property type="evidence" value="ECO:0007669"/>
    <property type="project" value="UniProtKB-KW"/>
</dbReference>
<dbReference type="InterPro" id="IPR002933">
    <property type="entry name" value="Peptidase_M20"/>
</dbReference>
<dbReference type="RefSeq" id="WP_242694886.1">
    <property type="nucleotide sequence ID" value="NZ_JADIJL010000038.1"/>
</dbReference>
<dbReference type="AlphaFoldDB" id="A0A2V3W1F9"/>
<feature type="binding site" evidence="2">
    <location>
        <position position="173"/>
    </location>
    <ligand>
        <name>Mn(2+)</name>
        <dbReference type="ChEBI" id="CHEBI:29035"/>
        <label>1</label>
    </ligand>
</feature>
<dbReference type="SUPFAM" id="SSF53187">
    <property type="entry name" value="Zn-dependent exopeptidases"/>
    <property type="match status" value="1"/>
</dbReference>
<sequence length="406" mass="44784">MYLRQLSGIFAKESKEMEEELMTIRRHLHQYPELSFQEYKTSKYIEEKLREIGLPYEKVGATGIKAWIVGEKEGSSSDFVVALRADIDALPIQEETGFDFSSNNKGVMHACGHDGHTAILLGAAHLLYKNRKNFSGKVVCVFQPGEEADGAAKEMIRLGVLENPKVDWMIALHLWPYIPFGSIGIRSGSMTASCDDFTITINGKSGHSARPHEGVDAIDVSMRIMQAIEHLVIKMNNPLDPIVVHIGKITGGSARNIIAEKVILEGTSRALTLDSRTKIKEEIERISKEVAETFNATAEIHYTEGNAPVINDVDVTSLVGEAATELWGEDRVVELPQPSLGADDFGEFSLEVPSTYFRLGIKKEDEAVYSLHHPKFSFDDTLLSIGAATFAYIAVKATENSEGHSC</sequence>
<dbReference type="PIRSF" id="PIRSF005962">
    <property type="entry name" value="Pept_M20D_amidohydro"/>
    <property type="match status" value="1"/>
</dbReference>
<organism evidence="4 5">
    <name type="scientific">Pseudogracilibacillus auburnensis</name>
    <dbReference type="NCBI Taxonomy" id="1494959"/>
    <lineage>
        <taxon>Bacteria</taxon>
        <taxon>Bacillati</taxon>
        <taxon>Bacillota</taxon>
        <taxon>Bacilli</taxon>
        <taxon>Bacillales</taxon>
        <taxon>Bacillaceae</taxon>
        <taxon>Pseudogracilibacillus</taxon>
    </lineage>
</organism>
<protein>
    <submittedName>
        <fullName evidence="4">Amidohydrolase</fullName>
    </submittedName>
</protein>
<dbReference type="Gene3D" id="3.30.70.360">
    <property type="match status" value="1"/>
</dbReference>
<feature type="binding site" evidence="2">
    <location>
        <position position="113"/>
    </location>
    <ligand>
        <name>Mn(2+)</name>
        <dbReference type="ChEBI" id="CHEBI:29035"/>
        <label>2</label>
    </ligand>
</feature>
<dbReference type="InterPro" id="IPR011650">
    <property type="entry name" value="Peptidase_M20_dimer"/>
</dbReference>
<dbReference type="Proteomes" id="UP000247978">
    <property type="component" value="Unassembled WGS sequence"/>
</dbReference>
<keyword evidence="5" id="KW-1185">Reference proteome</keyword>
<comment type="cofactor">
    <cofactor evidence="2">
        <name>Mn(2+)</name>
        <dbReference type="ChEBI" id="CHEBI:29035"/>
    </cofactor>
    <text evidence="2">The Mn(2+) ion enhances activity.</text>
</comment>
<evidence type="ECO:0000313" key="4">
    <source>
        <dbReference type="EMBL" id="PXW88107.1"/>
    </source>
</evidence>
<accession>A0A2V3W1F9</accession>
<feature type="binding site" evidence="2">
    <location>
        <position position="147"/>
    </location>
    <ligand>
        <name>Mn(2+)</name>
        <dbReference type="ChEBI" id="CHEBI:29035"/>
        <label>2</label>
    </ligand>
</feature>
<dbReference type="SUPFAM" id="SSF55031">
    <property type="entry name" value="Bacterial exopeptidase dimerisation domain"/>
    <property type="match status" value="1"/>
</dbReference>
<keyword evidence="1 4" id="KW-0378">Hydrolase</keyword>
<dbReference type="Pfam" id="PF01546">
    <property type="entry name" value="Peptidase_M20"/>
    <property type="match status" value="1"/>
</dbReference>
<dbReference type="EMBL" id="QJJQ01000004">
    <property type="protein sequence ID" value="PXW88107.1"/>
    <property type="molecule type" value="Genomic_DNA"/>
</dbReference>
<keyword evidence="2" id="KW-0479">Metal-binding</keyword>
<dbReference type="CDD" id="cd03886">
    <property type="entry name" value="M20_Acy1"/>
    <property type="match status" value="1"/>
</dbReference>
<dbReference type="Gene3D" id="3.40.630.10">
    <property type="entry name" value="Zn peptidases"/>
    <property type="match status" value="1"/>
</dbReference>
<proteinExistence type="predicted"/>
<dbReference type="Pfam" id="PF07687">
    <property type="entry name" value="M20_dimer"/>
    <property type="match status" value="1"/>
</dbReference>
<dbReference type="PANTHER" id="PTHR11014">
    <property type="entry name" value="PEPTIDASE M20 FAMILY MEMBER"/>
    <property type="match status" value="1"/>
</dbReference>
<dbReference type="GO" id="GO:0050118">
    <property type="term" value="F:N-acetyldiaminopimelate deacetylase activity"/>
    <property type="evidence" value="ECO:0007669"/>
    <property type="project" value="UniProtKB-ARBA"/>
</dbReference>
<evidence type="ECO:0000313" key="5">
    <source>
        <dbReference type="Proteomes" id="UP000247978"/>
    </source>
</evidence>
<feature type="domain" description="Peptidase M20 dimerisation" evidence="3">
    <location>
        <begin position="197"/>
        <end position="292"/>
    </location>
</feature>
<reference evidence="4 5" key="1">
    <citation type="submission" date="2018-05" db="EMBL/GenBank/DDBJ databases">
        <title>Genomic Encyclopedia of Type Strains, Phase IV (KMG-IV): sequencing the most valuable type-strain genomes for metagenomic binning, comparative biology and taxonomic classification.</title>
        <authorList>
            <person name="Goeker M."/>
        </authorList>
    </citation>
    <scope>NUCLEOTIDE SEQUENCE [LARGE SCALE GENOMIC DNA]</scope>
    <source>
        <strain evidence="4 5">DSM 28556</strain>
    </source>
</reference>